<dbReference type="Gene3D" id="3.20.190.20">
    <property type="match status" value="1"/>
</dbReference>
<evidence type="ECO:0000313" key="7">
    <source>
        <dbReference type="EMBL" id="GEP42225.1"/>
    </source>
</evidence>
<name>A0A512M656_9BACT</name>
<reference evidence="7 8" key="1">
    <citation type="submission" date="2019-07" db="EMBL/GenBank/DDBJ databases">
        <title>Whole genome shotgun sequence of Brevifollis gellanilyticus NBRC 108608.</title>
        <authorList>
            <person name="Hosoyama A."/>
            <person name="Uohara A."/>
            <person name="Ohji S."/>
            <person name="Ichikawa N."/>
        </authorList>
    </citation>
    <scope>NUCLEOTIDE SEQUENCE [LARGE SCALE GENOMIC DNA]</scope>
    <source>
        <strain evidence="7 8">NBRC 108608</strain>
    </source>
</reference>
<protein>
    <submittedName>
        <fullName evidence="7">Serine protease</fullName>
    </submittedName>
</protein>
<evidence type="ECO:0000259" key="6">
    <source>
        <dbReference type="PROSITE" id="PS50106"/>
    </source>
</evidence>
<dbReference type="PANTHER" id="PTHR45980:SF9">
    <property type="entry name" value="PROTEASE DO-LIKE 10, MITOCHONDRIAL-RELATED"/>
    <property type="match status" value="1"/>
</dbReference>
<feature type="signal peptide" evidence="5">
    <location>
        <begin position="1"/>
        <end position="18"/>
    </location>
</feature>
<dbReference type="SMART" id="SM00228">
    <property type="entry name" value="PDZ"/>
    <property type="match status" value="1"/>
</dbReference>
<dbReference type="PROSITE" id="PS50106">
    <property type="entry name" value="PDZ"/>
    <property type="match status" value="1"/>
</dbReference>
<feature type="domain" description="PDZ" evidence="6">
    <location>
        <begin position="287"/>
        <end position="346"/>
    </location>
</feature>
<feature type="compositionally biased region" description="Pro residues" evidence="4">
    <location>
        <begin position="45"/>
        <end position="59"/>
    </location>
</feature>
<keyword evidence="5" id="KW-0732">Signal</keyword>
<keyword evidence="2" id="KW-0378">Hydrolase</keyword>
<gene>
    <name evidence="7" type="ORF">BGE01nite_15160</name>
</gene>
<dbReference type="Pfam" id="PF17815">
    <property type="entry name" value="PDZ_3"/>
    <property type="match status" value="1"/>
</dbReference>
<evidence type="ECO:0000256" key="1">
    <source>
        <dbReference type="ARBA" id="ARBA00022670"/>
    </source>
</evidence>
<feature type="chain" id="PRO_5022054742" evidence="5">
    <location>
        <begin position="19"/>
        <end position="551"/>
    </location>
</feature>
<dbReference type="SUPFAM" id="SSF50156">
    <property type="entry name" value="PDZ domain-like"/>
    <property type="match status" value="1"/>
</dbReference>
<evidence type="ECO:0000313" key="8">
    <source>
        <dbReference type="Proteomes" id="UP000321577"/>
    </source>
</evidence>
<feature type="region of interest" description="Disordered" evidence="4">
    <location>
        <begin position="21"/>
        <end position="64"/>
    </location>
</feature>
<keyword evidence="1 7" id="KW-0645">Protease</keyword>
<evidence type="ECO:0000256" key="4">
    <source>
        <dbReference type="SAM" id="MobiDB-lite"/>
    </source>
</evidence>
<proteinExistence type="predicted"/>
<dbReference type="InterPro" id="IPR009003">
    <property type="entry name" value="Peptidase_S1_PA"/>
</dbReference>
<accession>A0A512M656</accession>
<dbReference type="Pfam" id="PF00595">
    <property type="entry name" value="PDZ"/>
    <property type="match status" value="1"/>
</dbReference>
<dbReference type="GO" id="GO:0004252">
    <property type="term" value="F:serine-type endopeptidase activity"/>
    <property type="evidence" value="ECO:0007669"/>
    <property type="project" value="TreeGrafter"/>
</dbReference>
<evidence type="ECO:0000256" key="2">
    <source>
        <dbReference type="ARBA" id="ARBA00022801"/>
    </source>
</evidence>
<dbReference type="RefSeq" id="WP_170266662.1">
    <property type="nucleotide sequence ID" value="NZ_BKAG01000008.1"/>
</dbReference>
<dbReference type="InterPro" id="IPR001478">
    <property type="entry name" value="PDZ"/>
</dbReference>
<dbReference type="Proteomes" id="UP000321577">
    <property type="component" value="Unassembled WGS sequence"/>
</dbReference>
<organism evidence="7 8">
    <name type="scientific">Brevifollis gellanilyticus</name>
    <dbReference type="NCBI Taxonomy" id="748831"/>
    <lineage>
        <taxon>Bacteria</taxon>
        <taxon>Pseudomonadati</taxon>
        <taxon>Verrucomicrobiota</taxon>
        <taxon>Verrucomicrobiia</taxon>
        <taxon>Verrucomicrobiales</taxon>
        <taxon>Verrucomicrobiaceae</taxon>
    </lineage>
</organism>
<dbReference type="Gene3D" id="2.30.42.10">
    <property type="match status" value="1"/>
</dbReference>
<dbReference type="EMBL" id="BKAG01000008">
    <property type="protein sequence ID" value="GEP42225.1"/>
    <property type="molecule type" value="Genomic_DNA"/>
</dbReference>
<keyword evidence="8" id="KW-1185">Reference proteome</keyword>
<dbReference type="InterPro" id="IPR041517">
    <property type="entry name" value="DEGP_PDZ"/>
</dbReference>
<keyword evidence="3" id="KW-0720">Serine protease</keyword>
<dbReference type="AlphaFoldDB" id="A0A512M656"/>
<dbReference type="PANTHER" id="PTHR45980">
    <property type="match status" value="1"/>
</dbReference>
<evidence type="ECO:0000256" key="3">
    <source>
        <dbReference type="ARBA" id="ARBA00022825"/>
    </source>
</evidence>
<comment type="caution">
    <text evidence="7">The sequence shown here is derived from an EMBL/GenBank/DDBJ whole genome shotgun (WGS) entry which is preliminary data.</text>
</comment>
<sequence length="551" mass="60099">MKPFLTLSLVLAAGLALAQEQPPEAPNQKGGSAAAKPPIADLPPGDAPLRPPPMAPGQPPGIVRKPIGTIIPPPQMMQPVINTSSLLKVNVTYQSFNLQIPWQKESAGGRRGLGIVLAKNRVLVTAQMVADSTYIEFELPDSGQKLPAKVEAVDYEANLALLAPNSPNKEKDFFLGLTGVELDPSARIGDALSVWQSGRVGDLIVTPMRISKVMTQGYFVENAAFLVYEATGIIRSESNSFTLPVVKGGKLAGLLLRYDSKNQVATLLPAPIIEHFLKDVGDGKYDGFPSLGIELQVTQDEQFREYLGMKSGTPGVFISKVMKGGTADEARMQKGDIMLSINGNDVDARGDYQDKQFGAVSASHLIRGRGFVGDEVEIKVLRDGKEVLLKGKLTRKQPDDYLVRPYLFDHGPKYVLSGGVLFQELTSSYLNSFGGESRSGALLRLQRIASNPEEFEKDGRKKIVFIGAVLPTQSTQGYERMSGQMVLEVNSHKITELKDVAAALKEPKDGVHTIKLREFPYLLYLDALRVERDNMQLLNGAFRVGELSRLE</sequence>
<dbReference type="GO" id="GO:0006508">
    <property type="term" value="P:proteolysis"/>
    <property type="evidence" value="ECO:0007669"/>
    <property type="project" value="UniProtKB-KW"/>
</dbReference>
<evidence type="ECO:0000256" key="5">
    <source>
        <dbReference type="SAM" id="SignalP"/>
    </source>
</evidence>
<dbReference type="InterPro" id="IPR046449">
    <property type="entry name" value="DEGP_PDZ_sf"/>
</dbReference>
<dbReference type="SUPFAM" id="SSF50494">
    <property type="entry name" value="Trypsin-like serine proteases"/>
    <property type="match status" value="1"/>
</dbReference>
<dbReference type="InterPro" id="IPR036034">
    <property type="entry name" value="PDZ_sf"/>
</dbReference>